<dbReference type="AlphaFoldDB" id="A0A183I0C4"/>
<dbReference type="WBParaSite" id="OFLC_0001318701-mRNA-1">
    <property type="protein sequence ID" value="OFLC_0001318701-mRNA-1"/>
    <property type="gene ID" value="OFLC_0001318701"/>
</dbReference>
<evidence type="ECO:0000313" key="1">
    <source>
        <dbReference type="WBParaSite" id="OFLC_0001318701-mRNA-1"/>
    </source>
</evidence>
<proteinExistence type="predicted"/>
<organism evidence="1">
    <name type="scientific">Onchocerca flexuosa</name>
    <dbReference type="NCBI Taxonomy" id="387005"/>
    <lineage>
        <taxon>Eukaryota</taxon>
        <taxon>Metazoa</taxon>
        <taxon>Ecdysozoa</taxon>
        <taxon>Nematoda</taxon>
        <taxon>Chromadorea</taxon>
        <taxon>Rhabditida</taxon>
        <taxon>Spirurina</taxon>
        <taxon>Spiruromorpha</taxon>
        <taxon>Filarioidea</taxon>
        <taxon>Onchocercidae</taxon>
        <taxon>Onchocerca</taxon>
    </lineage>
</organism>
<name>A0A183I0C4_9BILA</name>
<reference evidence="1" key="1">
    <citation type="submission" date="2016-06" db="UniProtKB">
        <authorList>
            <consortium name="WormBaseParasite"/>
        </authorList>
    </citation>
    <scope>IDENTIFICATION</scope>
</reference>
<accession>A0A183I0C4</accession>
<sequence>MEPTKERLLSLLKEVKEIQFTHPDQVLITGQRQKFYEIRKRMIEDKISTCIQTLESANENWLNYIQKSTIATKRKDEKEKHEEIIKGDNGLFRVIHEDKEAIITLTIASHNSALCNKRNQMLSKNTIHLEKTQETKKTGSSNEKEFLTSRKEIITLYANAIEYLTNKLQGVETSIESLFKNLTNYWKRPDILIGADYFFKFVDLKGIKELILCCNQKLVQ</sequence>
<protein>
    <submittedName>
        <fullName evidence="1">DUF1758 domain-containing protein</fullName>
    </submittedName>
</protein>